<dbReference type="InterPro" id="IPR001041">
    <property type="entry name" value="2Fe-2S_ferredoxin-type"/>
</dbReference>
<dbReference type="GO" id="GO:0046872">
    <property type="term" value="F:metal ion binding"/>
    <property type="evidence" value="ECO:0007669"/>
    <property type="project" value="UniProtKB-KW"/>
</dbReference>
<evidence type="ECO:0000256" key="7">
    <source>
        <dbReference type="ARBA" id="ARBA00022967"/>
    </source>
</evidence>
<dbReference type="Pfam" id="PF22117">
    <property type="entry name" value="Fer4_Nqo3"/>
    <property type="match status" value="1"/>
</dbReference>
<evidence type="ECO:0000256" key="2">
    <source>
        <dbReference type="ARBA" id="ARBA00004370"/>
    </source>
</evidence>
<dbReference type="GO" id="GO:0016020">
    <property type="term" value="C:membrane"/>
    <property type="evidence" value="ECO:0007669"/>
    <property type="project" value="UniProtKB-SubCell"/>
</dbReference>
<keyword evidence="17" id="KW-1185">Reference proteome</keyword>
<reference evidence="16 17" key="1">
    <citation type="submission" date="2016-11" db="EMBL/GenBank/DDBJ databases">
        <title>Draft Genome Sequences of Nine Cyanobacterial Strains from Diverse Habitats.</title>
        <authorList>
            <person name="Zhu T."/>
            <person name="Hou S."/>
            <person name="Lu X."/>
            <person name="Hess W.R."/>
        </authorList>
    </citation>
    <scope>NUCLEOTIDE SEQUENCE [LARGE SCALE GENOMIC DNA]</scope>
    <source>
        <strain evidence="16 17">NIES-593</strain>
    </source>
</reference>
<dbReference type="Pfam" id="PF13510">
    <property type="entry name" value="Fer2_4"/>
    <property type="match status" value="1"/>
</dbReference>
<comment type="cofactor">
    <cofactor evidence="1">
        <name>[4Fe-4S] cluster</name>
        <dbReference type="ChEBI" id="CHEBI:49883"/>
    </cofactor>
</comment>
<dbReference type="PROSITE" id="PS00641">
    <property type="entry name" value="COMPLEX1_75K_1"/>
    <property type="match status" value="1"/>
</dbReference>
<dbReference type="Proteomes" id="UP000186868">
    <property type="component" value="Unassembled WGS sequence"/>
</dbReference>
<dbReference type="GO" id="GO:0042773">
    <property type="term" value="P:ATP synthesis coupled electron transport"/>
    <property type="evidence" value="ECO:0007669"/>
    <property type="project" value="InterPro"/>
</dbReference>
<dbReference type="CDD" id="cd00207">
    <property type="entry name" value="fer2"/>
    <property type="match status" value="1"/>
</dbReference>
<evidence type="ECO:0000256" key="9">
    <source>
        <dbReference type="ARBA" id="ARBA00023014"/>
    </source>
</evidence>
<feature type="domain" description="4Fe-4S His(Cys)3-ligated-type" evidence="15">
    <location>
        <begin position="80"/>
        <end position="119"/>
    </location>
</feature>
<dbReference type="PROSITE" id="PS51085">
    <property type="entry name" value="2FE2S_FER_2"/>
    <property type="match status" value="1"/>
</dbReference>
<proteinExistence type="inferred from homology"/>
<protein>
    <submittedName>
        <fullName evidence="16">Bidirectional hydrogenase complex protein HoxU</fullName>
    </submittedName>
</protein>
<gene>
    <name evidence="16" type="ORF">NIES593_01625</name>
</gene>
<dbReference type="OrthoDB" id="9803192at2"/>
<keyword evidence="4" id="KW-0004">4Fe-4S</keyword>
<dbReference type="GO" id="GO:0016491">
    <property type="term" value="F:oxidoreductase activity"/>
    <property type="evidence" value="ECO:0007669"/>
    <property type="project" value="InterPro"/>
</dbReference>
<comment type="cofactor">
    <cofactor evidence="12">
        <name>[2Fe-2S] cluster</name>
        <dbReference type="ChEBI" id="CHEBI:190135"/>
    </cofactor>
</comment>
<dbReference type="EMBL" id="MRCB01000001">
    <property type="protein sequence ID" value="OKH26772.1"/>
    <property type="molecule type" value="Genomic_DNA"/>
</dbReference>
<evidence type="ECO:0000256" key="5">
    <source>
        <dbReference type="ARBA" id="ARBA00022714"/>
    </source>
</evidence>
<keyword evidence="9" id="KW-0411">Iron-sulfur</keyword>
<dbReference type="GO" id="GO:0008137">
    <property type="term" value="F:NADH dehydrogenase (ubiquinone) activity"/>
    <property type="evidence" value="ECO:0007669"/>
    <property type="project" value="InterPro"/>
</dbReference>
<keyword evidence="10" id="KW-0520">NAD</keyword>
<evidence type="ECO:0000256" key="11">
    <source>
        <dbReference type="ARBA" id="ARBA00023136"/>
    </source>
</evidence>
<dbReference type="SUPFAM" id="SSF54862">
    <property type="entry name" value="4Fe-4S ferredoxins"/>
    <property type="match status" value="1"/>
</dbReference>
<feature type="domain" description="2Fe-2S ferredoxin-type" evidence="13">
    <location>
        <begin position="2"/>
        <end position="80"/>
    </location>
</feature>
<dbReference type="NCBIfam" id="NF005745">
    <property type="entry name" value="PRK07569.1"/>
    <property type="match status" value="1"/>
</dbReference>
<dbReference type="Pfam" id="PF10588">
    <property type="entry name" value="NADH-G_4Fe-4S_3"/>
    <property type="match status" value="1"/>
</dbReference>
<evidence type="ECO:0000313" key="17">
    <source>
        <dbReference type="Proteomes" id="UP000186868"/>
    </source>
</evidence>
<comment type="similarity">
    <text evidence="3">Belongs to the complex I 75 kDa subunit family.</text>
</comment>
<evidence type="ECO:0000256" key="8">
    <source>
        <dbReference type="ARBA" id="ARBA00023004"/>
    </source>
</evidence>
<dbReference type="GO" id="GO:0051539">
    <property type="term" value="F:4 iron, 4 sulfur cluster binding"/>
    <property type="evidence" value="ECO:0007669"/>
    <property type="project" value="UniProtKB-KW"/>
</dbReference>
<dbReference type="PROSITE" id="PS51839">
    <property type="entry name" value="4FE4S_HC3"/>
    <property type="match status" value="1"/>
</dbReference>
<evidence type="ECO:0000256" key="6">
    <source>
        <dbReference type="ARBA" id="ARBA00022723"/>
    </source>
</evidence>
<evidence type="ECO:0000259" key="13">
    <source>
        <dbReference type="PROSITE" id="PS51085"/>
    </source>
</evidence>
<dbReference type="InterPro" id="IPR050157">
    <property type="entry name" value="PSI_iron-sulfur_center"/>
</dbReference>
<dbReference type="FunFam" id="3.30.70.20:FF:000002">
    <property type="entry name" value="NADH-ubiquinone oxidoreductase 75 kDa subunit"/>
    <property type="match status" value="1"/>
</dbReference>
<dbReference type="STRING" id="1921803.NIES593_01625"/>
<evidence type="ECO:0000313" key="16">
    <source>
        <dbReference type="EMBL" id="OKH26772.1"/>
    </source>
</evidence>
<dbReference type="InterPro" id="IPR016214">
    <property type="entry name" value="NAD-red_Hydgase_HoxS_gsu"/>
</dbReference>
<dbReference type="InterPro" id="IPR017900">
    <property type="entry name" value="4Fe4S_Fe_S_CS"/>
</dbReference>
<evidence type="ECO:0000259" key="15">
    <source>
        <dbReference type="PROSITE" id="PS51839"/>
    </source>
</evidence>
<dbReference type="InterPro" id="IPR017896">
    <property type="entry name" value="4Fe4S_Fe-S-bd"/>
</dbReference>
<dbReference type="PANTHER" id="PTHR24960:SF84">
    <property type="entry name" value="HYDROGENASE SUBUNIT"/>
    <property type="match status" value="1"/>
</dbReference>
<comment type="subcellular location">
    <subcellularLocation>
        <location evidence="2">Membrane</location>
    </subcellularLocation>
</comment>
<dbReference type="GO" id="GO:0051537">
    <property type="term" value="F:2 iron, 2 sulfur cluster binding"/>
    <property type="evidence" value="ECO:0007669"/>
    <property type="project" value="UniProtKB-KW"/>
</dbReference>
<organism evidence="16 17">
    <name type="scientific">Hydrococcus rivularis NIES-593</name>
    <dbReference type="NCBI Taxonomy" id="1921803"/>
    <lineage>
        <taxon>Bacteria</taxon>
        <taxon>Bacillati</taxon>
        <taxon>Cyanobacteriota</taxon>
        <taxon>Cyanophyceae</taxon>
        <taxon>Pleurocapsales</taxon>
        <taxon>Hydrococcaceae</taxon>
        <taxon>Hydrococcus</taxon>
    </lineage>
</organism>
<dbReference type="InterPro" id="IPR054351">
    <property type="entry name" value="NADH_UbQ_OxRdtase_ferredoxin"/>
</dbReference>
<keyword evidence="5" id="KW-0001">2Fe-2S</keyword>
<keyword evidence="8" id="KW-0408">Iron</keyword>
<dbReference type="AlphaFoldDB" id="A0A1U7HT63"/>
<name>A0A1U7HT63_9CYAN</name>
<dbReference type="GO" id="GO:0003677">
    <property type="term" value="F:DNA binding"/>
    <property type="evidence" value="ECO:0007669"/>
    <property type="project" value="UniProtKB-KW"/>
</dbReference>
<dbReference type="SUPFAM" id="SSF54292">
    <property type="entry name" value="2Fe-2S ferredoxin-like"/>
    <property type="match status" value="1"/>
</dbReference>
<dbReference type="Gene3D" id="3.30.70.20">
    <property type="match status" value="1"/>
</dbReference>
<dbReference type="PANTHER" id="PTHR24960">
    <property type="entry name" value="PHOTOSYSTEM I IRON-SULFUR CENTER-RELATED"/>
    <property type="match status" value="1"/>
</dbReference>
<accession>A0A1U7HT63</accession>
<dbReference type="PROSITE" id="PS00198">
    <property type="entry name" value="4FE4S_FER_1"/>
    <property type="match status" value="1"/>
</dbReference>
<dbReference type="InterPro" id="IPR036010">
    <property type="entry name" value="2Fe-2S_ferredoxin-like_sf"/>
</dbReference>
<evidence type="ECO:0000259" key="14">
    <source>
        <dbReference type="PROSITE" id="PS51379"/>
    </source>
</evidence>
<keyword evidence="11" id="KW-0472">Membrane</keyword>
<evidence type="ECO:0000256" key="3">
    <source>
        <dbReference type="ARBA" id="ARBA00005404"/>
    </source>
</evidence>
<dbReference type="InterPro" id="IPR000283">
    <property type="entry name" value="NADH_UbQ_OxRdtase_75kDa_su_CS"/>
</dbReference>
<dbReference type="Gene3D" id="3.10.20.740">
    <property type="match status" value="1"/>
</dbReference>
<dbReference type="RefSeq" id="WP_073597903.1">
    <property type="nucleotide sequence ID" value="NZ_MRCB01000001.1"/>
</dbReference>
<feature type="domain" description="4Fe-4S ferredoxin-type" evidence="14">
    <location>
        <begin position="139"/>
        <end position="170"/>
    </location>
</feature>
<evidence type="ECO:0000256" key="1">
    <source>
        <dbReference type="ARBA" id="ARBA00001966"/>
    </source>
</evidence>
<keyword evidence="6" id="KW-0479">Metal-binding</keyword>
<dbReference type="PROSITE" id="PS51379">
    <property type="entry name" value="4FE4S_FER_2"/>
    <property type="match status" value="2"/>
</dbReference>
<dbReference type="SMART" id="SM00929">
    <property type="entry name" value="NADH-G_4Fe-4S_3"/>
    <property type="match status" value="1"/>
</dbReference>
<evidence type="ECO:0000256" key="10">
    <source>
        <dbReference type="ARBA" id="ARBA00023027"/>
    </source>
</evidence>
<evidence type="ECO:0000256" key="4">
    <source>
        <dbReference type="ARBA" id="ARBA00022485"/>
    </source>
</evidence>
<evidence type="ECO:0000256" key="12">
    <source>
        <dbReference type="ARBA" id="ARBA00034078"/>
    </source>
</evidence>
<sequence>MTVKTLTINDQLVSAQEEQTILEAAEDAGIGIPTLCYLEGVSRMGACRLCLVEIAGSNKLQPACVTKVAEGMEVQTNTKRLQKYRRTIVEMLFAEGNHICSVCVANGNCELQDLAIEMGVDHIDLEYHYPNRKVDVSHPRFGIDRNRCVLCTRCIRVCDEIEGAHTWDMAGRGTNSFVITDMNQPWGTSQSCTSCGKCLMACPTGAIFPQGAGVGEMQRDRTKLEFLTNARKKQEWILPDGQ</sequence>
<feature type="domain" description="4Fe-4S ferredoxin-type" evidence="14">
    <location>
        <begin position="183"/>
        <end position="212"/>
    </location>
</feature>
<keyword evidence="7" id="KW-1278">Translocase</keyword>
<dbReference type="FunFam" id="3.10.20.740:FF:000004">
    <property type="entry name" value="NADH-quinone oxidoreductase"/>
    <property type="match status" value="1"/>
</dbReference>
<dbReference type="PIRSF" id="PIRSF000309">
    <property type="entry name" value="NAD_red_hyd_HoxU"/>
    <property type="match status" value="1"/>
</dbReference>
<dbReference type="InterPro" id="IPR019574">
    <property type="entry name" value="NADH_UbQ_OxRdtase_Gsu_4Fe4S-bd"/>
</dbReference>
<keyword evidence="16" id="KW-0371">Homeobox</keyword>
<comment type="caution">
    <text evidence="16">The sequence shown here is derived from an EMBL/GenBank/DDBJ whole genome shotgun (WGS) entry which is preliminary data.</text>
</comment>